<evidence type="ECO:0000256" key="1">
    <source>
        <dbReference type="ARBA" id="ARBA00010617"/>
    </source>
</evidence>
<proteinExistence type="inferred from homology"/>
<keyword evidence="3" id="KW-0479">Metal-binding</keyword>
<evidence type="ECO:0000313" key="7">
    <source>
        <dbReference type="EMBL" id="KAF6144719.1"/>
    </source>
</evidence>
<keyword evidence="5" id="KW-0408">Iron</keyword>
<evidence type="ECO:0000256" key="4">
    <source>
        <dbReference type="ARBA" id="ARBA00023002"/>
    </source>
</evidence>
<keyword evidence="8" id="KW-1185">Reference proteome</keyword>
<dbReference type="InterPro" id="IPR036396">
    <property type="entry name" value="Cyt_P450_sf"/>
</dbReference>
<dbReference type="Gene3D" id="1.10.630.10">
    <property type="entry name" value="Cytochrome P450"/>
    <property type="match status" value="1"/>
</dbReference>
<evidence type="ECO:0000256" key="6">
    <source>
        <dbReference type="ARBA" id="ARBA00023033"/>
    </source>
</evidence>
<dbReference type="PANTHER" id="PTHR47953:SF1">
    <property type="entry name" value="CYTOCHROME P450 71A9"/>
    <property type="match status" value="1"/>
</dbReference>
<sequence length="134" mass="15327">MAIKESLKIHSPGSVLIPRGCMSHCIINGYDIYPKTWVLINIKAIVRDPVSWKNPEEFLPERFIDCPIDFKGKDYEFLPSGSHIQKQQRIGLHILRPETISHKKKKKTKGNSKIICSISCVWSEFFLCGNLDSV</sequence>
<protein>
    <recommendedName>
        <fullName evidence="9">Cytochrome P450</fullName>
    </recommendedName>
</protein>
<name>A0A7J7LQ77_9MAGN</name>
<dbReference type="InterPro" id="IPR052306">
    <property type="entry name" value="CYP450_71D"/>
</dbReference>
<dbReference type="GO" id="GO:0016705">
    <property type="term" value="F:oxidoreductase activity, acting on paired donors, with incorporation or reduction of molecular oxygen"/>
    <property type="evidence" value="ECO:0007669"/>
    <property type="project" value="InterPro"/>
</dbReference>
<dbReference type="Proteomes" id="UP000541444">
    <property type="component" value="Unassembled WGS sequence"/>
</dbReference>
<organism evidence="7 8">
    <name type="scientific">Kingdonia uniflora</name>
    <dbReference type="NCBI Taxonomy" id="39325"/>
    <lineage>
        <taxon>Eukaryota</taxon>
        <taxon>Viridiplantae</taxon>
        <taxon>Streptophyta</taxon>
        <taxon>Embryophyta</taxon>
        <taxon>Tracheophyta</taxon>
        <taxon>Spermatophyta</taxon>
        <taxon>Magnoliopsida</taxon>
        <taxon>Ranunculales</taxon>
        <taxon>Circaeasteraceae</taxon>
        <taxon>Kingdonia</taxon>
    </lineage>
</organism>
<dbReference type="GO" id="GO:0004497">
    <property type="term" value="F:monooxygenase activity"/>
    <property type="evidence" value="ECO:0007669"/>
    <property type="project" value="UniProtKB-KW"/>
</dbReference>
<dbReference type="GO" id="GO:0044550">
    <property type="term" value="P:secondary metabolite biosynthetic process"/>
    <property type="evidence" value="ECO:0007669"/>
    <property type="project" value="UniProtKB-ARBA"/>
</dbReference>
<evidence type="ECO:0000256" key="5">
    <source>
        <dbReference type="ARBA" id="ARBA00023004"/>
    </source>
</evidence>
<dbReference type="GO" id="GO:0020037">
    <property type="term" value="F:heme binding"/>
    <property type="evidence" value="ECO:0007669"/>
    <property type="project" value="InterPro"/>
</dbReference>
<keyword evidence="6" id="KW-0503">Monooxygenase</keyword>
<dbReference type="OrthoDB" id="1055148at2759"/>
<keyword evidence="2" id="KW-0349">Heme</keyword>
<comment type="similarity">
    <text evidence="1">Belongs to the cytochrome P450 family.</text>
</comment>
<dbReference type="EMBL" id="JACGCM010002113">
    <property type="protein sequence ID" value="KAF6144719.1"/>
    <property type="molecule type" value="Genomic_DNA"/>
</dbReference>
<dbReference type="Pfam" id="PF00067">
    <property type="entry name" value="p450"/>
    <property type="match status" value="1"/>
</dbReference>
<gene>
    <name evidence="7" type="ORF">GIB67_017738</name>
</gene>
<dbReference type="SUPFAM" id="SSF48264">
    <property type="entry name" value="Cytochrome P450"/>
    <property type="match status" value="1"/>
</dbReference>
<dbReference type="GO" id="GO:0005506">
    <property type="term" value="F:iron ion binding"/>
    <property type="evidence" value="ECO:0007669"/>
    <property type="project" value="InterPro"/>
</dbReference>
<keyword evidence="4" id="KW-0560">Oxidoreductase</keyword>
<evidence type="ECO:0000256" key="2">
    <source>
        <dbReference type="ARBA" id="ARBA00022617"/>
    </source>
</evidence>
<reference evidence="7 8" key="1">
    <citation type="journal article" date="2020" name="IScience">
        <title>Genome Sequencing of the Endangered Kingdonia uniflora (Circaeasteraceae, Ranunculales) Reveals Potential Mechanisms of Evolutionary Specialization.</title>
        <authorList>
            <person name="Sun Y."/>
            <person name="Deng T."/>
            <person name="Zhang A."/>
            <person name="Moore M.J."/>
            <person name="Landis J.B."/>
            <person name="Lin N."/>
            <person name="Zhang H."/>
            <person name="Zhang X."/>
            <person name="Huang J."/>
            <person name="Zhang X."/>
            <person name="Sun H."/>
            <person name="Wang H."/>
        </authorList>
    </citation>
    <scope>NUCLEOTIDE SEQUENCE [LARGE SCALE GENOMIC DNA]</scope>
    <source>
        <strain evidence="7">TB1705</strain>
        <tissue evidence="7">Leaf</tissue>
    </source>
</reference>
<evidence type="ECO:0000313" key="8">
    <source>
        <dbReference type="Proteomes" id="UP000541444"/>
    </source>
</evidence>
<evidence type="ECO:0008006" key="9">
    <source>
        <dbReference type="Google" id="ProtNLM"/>
    </source>
</evidence>
<evidence type="ECO:0000256" key="3">
    <source>
        <dbReference type="ARBA" id="ARBA00022723"/>
    </source>
</evidence>
<dbReference type="AlphaFoldDB" id="A0A7J7LQ77"/>
<accession>A0A7J7LQ77</accession>
<dbReference type="PANTHER" id="PTHR47953">
    <property type="entry name" value="OS08G0105600 PROTEIN"/>
    <property type="match status" value="1"/>
</dbReference>
<dbReference type="InterPro" id="IPR001128">
    <property type="entry name" value="Cyt_P450"/>
</dbReference>
<comment type="caution">
    <text evidence="7">The sequence shown here is derived from an EMBL/GenBank/DDBJ whole genome shotgun (WGS) entry which is preliminary data.</text>
</comment>